<organism evidence="2 3">
    <name type="scientific">Corynebacterium kalidii</name>
    <dbReference type="NCBI Taxonomy" id="2931982"/>
    <lineage>
        <taxon>Bacteria</taxon>
        <taxon>Bacillati</taxon>
        <taxon>Actinomycetota</taxon>
        <taxon>Actinomycetes</taxon>
        <taxon>Mycobacteriales</taxon>
        <taxon>Corynebacteriaceae</taxon>
        <taxon>Corynebacterium</taxon>
    </lineage>
</organism>
<evidence type="ECO:0000313" key="2">
    <source>
        <dbReference type="EMBL" id="MCJ7857811.1"/>
    </source>
</evidence>
<evidence type="ECO:0000256" key="1">
    <source>
        <dbReference type="SAM" id="Phobius"/>
    </source>
</evidence>
<name>A0A9X1WG26_9CORY</name>
<keyword evidence="1" id="KW-1133">Transmembrane helix</keyword>
<evidence type="ECO:0000313" key="3">
    <source>
        <dbReference type="Proteomes" id="UP001139207"/>
    </source>
</evidence>
<feature type="transmembrane region" description="Helical" evidence="1">
    <location>
        <begin position="7"/>
        <end position="28"/>
    </location>
</feature>
<gene>
    <name evidence="2" type="ORF">MUN33_03655</name>
</gene>
<feature type="transmembrane region" description="Helical" evidence="1">
    <location>
        <begin position="58"/>
        <end position="79"/>
    </location>
</feature>
<dbReference type="AlphaFoldDB" id="A0A9X1WG26"/>
<keyword evidence="3" id="KW-1185">Reference proteome</keyword>
<sequence length="187" mass="20328">MNRGKAFVDRVVTFLLFLVFGGAAFWMIGSHLDLPAARRIGDYVDSDFWAELGSRDNYNTILIVAATVAALAGLLLIGINIERKRLGRTASPASAPTGTIRTSPADIASAVAQTFEKRDDVRSARHRATEDRGTDIIEIRLRITAEADIAALTDSCHRAAADITDALPGQNILPRFVLQAEQPVRSR</sequence>
<dbReference type="RefSeq" id="WP_244803560.1">
    <property type="nucleotide sequence ID" value="NZ_JALIEA010000011.1"/>
</dbReference>
<keyword evidence="1" id="KW-0812">Transmembrane</keyword>
<proteinExistence type="predicted"/>
<accession>A0A9X1WG26</accession>
<protein>
    <submittedName>
        <fullName evidence="2">Alkaline shock response membrane anchor protein AmaP</fullName>
    </submittedName>
</protein>
<keyword evidence="1" id="KW-0472">Membrane</keyword>
<dbReference type="Proteomes" id="UP001139207">
    <property type="component" value="Unassembled WGS sequence"/>
</dbReference>
<reference evidence="2" key="1">
    <citation type="submission" date="2022-04" db="EMBL/GenBank/DDBJ databases">
        <title>Corynebacterium kalidii LD5P10.</title>
        <authorList>
            <person name="Sun J.Q."/>
        </authorList>
    </citation>
    <scope>NUCLEOTIDE SEQUENCE</scope>
    <source>
        <strain evidence="2">LD5P10</strain>
    </source>
</reference>
<comment type="caution">
    <text evidence="2">The sequence shown here is derived from an EMBL/GenBank/DDBJ whole genome shotgun (WGS) entry which is preliminary data.</text>
</comment>
<dbReference type="EMBL" id="JALIEA010000011">
    <property type="protein sequence ID" value="MCJ7857811.1"/>
    <property type="molecule type" value="Genomic_DNA"/>
</dbReference>